<comment type="caution">
    <text evidence="1">The sequence shown here is derived from an EMBL/GenBank/DDBJ whole genome shotgun (WGS) entry which is preliminary data.</text>
</comment>
<sequence length="294" mass="34126">MNTKQVQKFVVSFLDSTGSHLIEKSPSHVTVKLSPNADRALTNRPYYWGFVDRTGADPETMTFRWSFENPSMADRASASPVSYVMTESGRIVQEDVYFGSRRLHQLFDASQQGGKCVTLFEEPPRGKVDPLSSLPYTAWLGVNFKVGFECDMKREEIYSWGISLATGVINEKFMDTLMDKRLTPRLPSNIHLLKNGLSLRKGMSHLETTMERKLRNTDFAWAEEAESRRQDEMNRIRLYYEPMLEHMNHPDQLEQKEAVTVRFHQREQEIDWQYRPRIHVTVMNCGIFHLPGID</sequence>
<dbReference type="EMBL" id="QRDY01000014">
    <property type="protein sequence ID" value="RED56288.1"/>
    <property type="molecule type" value="Genomic_DNA"/>
</dbReference>
<evidence type="ECO:0000313" key="2">
    <source>
        <dbReference type="Proteomes" id="UP000256869"/>
    </source>
</evidence>
<dbReference type="RefSeq" id="WP_115994505.1">
    <property type="nucleotide sequence ID" value="NZ_QRDY01000014.1"/>
</dbReference>
<dbReference type="Pfam" id="PF11079">
    <property type="entry name" value="YqhG"/>
    <property type="match status" value="1"/>
</dbReference>
<evidence type="ECO:0000313" key="1">
    <source>
        <dbReference type="EMBL" id="RED56288.1"/>
    </source>
</evidence>
<organism evidence="1 2">
    <name type="scientific">Cohnella lupini</name>
    <dbReference type="NCBI Taxonomy" id="1294267"/>
    <lineage>
        <taxon>Bacteria</taxon>
        <taxon>Bacillati</taxon>
        <taxon>Bacillota</taxon>
        <taxon>Bacilli</taxon>
        <taxon>Bacillales</taxon>
        <taxon>Paenibacillaceae</taxon>
        <taxon>Cohnella</taxon>
    </lineage>
</organism>
<name>A0A3D9I3E0_9BACL</name>
<gene>
    <name evidence="1" type="ORF">DFP95_11463</name>
</gene>
<reference evidence="1 2" key="1">
    <citation type="submission" date="2018-07" db="EMBL/GenBank/DDBJ databases">
        <title>Genomic Encyclopedia of Type Strains, Phase III (KMG-III): the genomes of soil and plant-associated and newly described type strains.</title>
        <authorList>
            <person name="Whitman W."/>
        </authorList>
    </citation>
    <scope>NUCLEOTIDE SEQUENCE [LARGE SCALE GENOMIC DNA]</scope>
    <source>
        <strain evidence="1 2">CECT 8236</strain>
    </source>
</reference>
<proteinExistence type="predicted"/>
<dbReference type="AlphaFoldDB" id="A0A3D9I3E0"/>
<dbReference type="Proteomes" id="UP000256869">
    <property type="component" value="Unassembled WGS sequence"/>
</dbReference>
<dbReference type="OrthoDB" id="2433584at2"/>
<accession>A0A3D9I3E0</accession>
<dbReference type="InterPro" id="IPR024562">
    <property type="entry name" value="YqhG"/>
</dbReference>
<protein>
    <submittedName>
        <fullName evidence="1">Uncharacterized protein YqhG</fullName>
    </submittedName>
</protein>
<keyword evidence="2" id="KW-1185">Reference proteome</keyword>